<reference evidence="1 2" key="1">
    <citation type="submission" date="2019-03" db="EMBL/GenBank/DDBJ databases">
        <title>Single cell metagenomics reveals metabolic interactions within the superorganism composed of flagellate Streblomastix strix and complex community of Bacteroidetes bacteria on its surface.</title>
        <authorList>
            <person name="Treitli S.C."/>
            <person name="Kolisko M."/>
            <person name="Husnik F."/>
            <person name="Keeling P."/>
            <person name="Hampl V."/>
        </authorList>
    </citation>
    <scope>NUCLEOTIDE SEQUENCE [LARGE SCALE GENOMIC DNA]</scope>
    <source>
        <strain evidence="1">ST1C</strain>
    </source>
</reference>
<dbReference type="AlphaFoldDB" id="A0A5J4U2N5"/>
<sequence>MTNNQPTFTIGKVQQTVDLFFSGQQQEVTHTFLLQFQEHVESLVICFEGLNLPFQQISDAGRIFLGQTVNQIVNSHFNILQQTQKEFVFSTLLGLIFSPVKLAVQDDNGHLLHILLSFVLFLACSMDAQLASLDNNWRIPPLMCGQPLNISVLHSRETRIASIPAILSYAQEIYSSEMDNYKSTLDQDMIRQLNERAFKVFNDAFDSSLMSEGMVLENGGVGKLINALGSIIFEVLDYITTTSLDPQIRKIRKQRFDASNDCIGNIIAHLLSVVLNSEEHLGAEHNKQLQIAQNQKANTFANNGEYLTIFAELPSLMKLVHFYVSKMHSSSEIFALGIPSYVVYVFNHFFGQFIEHKSDPGVNMMDPRQATIVKFIQYFTLNPSFIEIIQETCSVSSEILQMPMQSGIQVQQDIRSFIRTIQIPLSMSIELLTASRSYIYSNLLSILQHKNKCEIMPNTNFTQ</sequence>
<evidence type="ECO:0000313" key="1">
    <source>
        <dbReference type="EMBL" id="KAA6364608.1"/>
    </source>
</evidence>
<proteinExistence type="predicted"/>
<organism evidence="1 2">
    <name type="scientific">Streblomastix strix</name>
    <dbReference type="NCBI Taxonomy" id="222440"/>
    <lineage>
        <taxon>Eukaryota</taxon>
        <taxon>Metamonada</taxon>
        <taxon>Preaxostyla</taxon>
        <taxon>Oxymonadida</taxon>
        <taxon>Streblomastigidae</taxon>
        <taxon>Streblomastix</taxon>
    </lineage>
</organism>
<feature type="non-terminal residue" evidence="1">
    <location>
        <position position="463"/>
    </location>
</feature>
<name>A0A5J4U2N5_9EUKA</name>
<comment type="caution">
    <text evidence="1">The sequence shown here is derived from an EMBL/GenBank/DDBJ whole genome shotgun (WGS) entry which is preliminary data.</text>
</comment>
<dbReference type="EMBL" id="SNRW01021447">
    <property type="protein sequence ID" value="KAA6364608.1"/>
    <property type="molecule type" value="Genomic_DNA"/>
</dbReference>
<accession>A0A5J4U2N5</accession>
<protein>
    <submittedName>
        <fullName evidence="1">Uncharacterized protein</fullName>
    </submittedName>
</protein>
<dbReference type="Proteomes" id="UP000324800">
    <property type="component" value="Unassembled WGS sequence"/>
</dbReference>
<gene>
    <name evidence="1" type="ORF">EZS28_039865</name>
</gene>
<evidence type="ECO:0000313" key="2">
    <source>
        <dbReference type="Proteomes" id="UP000324800"/>
    </source>
</evidence>